<organism evidence="7 8">
    <name type="scientific">Magnaporthiopsis poae (strain ATCC 64411 / 73-15)</name>
    <name type="common">Kentucky bluegrass fungus</name>
    <name type="synonym">Magnaporthe poae</name>
    <dbReference type="NCBI Taxonomy" id="644358"/>
    <lineage>
        <taxon>Eukaryota</taxon>
        <taxon>Fungi</taxon>
        <taxon>Dikarya</taxon>
        <taxon>Ascomycota</taxon>
        <taxon>Pezizomycotina</taxon>
        <taxon>Sordariomycetes</taxon>
        <taxon>Sordariomycetidae</taxon>
        <taxon>Magnaporthales</taxon>
        <taxon>Magnaporthaceae</taxon>
        <taxon>Magnaporthiopsis</taxon>
    </lineage>
</organism>
<reference evidence="7" key="5">
    <citation type="submission" date="2015-06" db="UniProtKB">
        <authorList>
            <consortium name="EnsemblFungi"/>
        </authorList>
    </citation>
    <scope>IDENTIFICATION</scope>
    <source>
        <strain evidence="7">ATCC 64411</strain>
    </source>
</reference>
<dbReference type="GO" id="GO:0010265">
    <property type="term" value="P:SCF complex assembly"/>
    <property type="evidence" value="ECO:0007669"/>
    <property type="project" value="InterPro"/>
</dbReference>
<protein>
    <submittedName>
        <fullName evidence="6">Cullin-associated NEDD8-dissociated protein 2</fullName>
    </submittedName>
</protein>
<reference evidence="6" key="3">
    <citation type="submission" date="2011-03" db="EMBL/GenBank/DDBJ databases">
        <title>Annotation of Magnaporthe poae ATCC 64411.</title>
        <authorList>
            <person name="Ma L.-J."/>
            <person name="Dead R."/>
            <person name="Young S.K."/>
            <person name="Zeng Q."/>
            <person name="Gargeya S."/>
            <person name="Fitzgerald M."/>
            <person name="Haas B."/>
            <person name="Abouelleil A."/>
            <person name="Alvarado L."/>
            <person name="Arachchi H.M."/>
            <person name="Berlin A."/>
            <person name="Brown A."/>
            <person name="Chapman S.B."/>
            <person name="Chen Z."/>
            <person name="Dunbar C."/>
            <person name="Freedman E."/>
            <person name="Gearin G."/>
            <person name="Gellesch M."/>
            <person name="Goldberg J."/>
            <person name="Griggs A."/>
            <person name="Gujja S."/>
            <person name="Heiman D."/>
            <person name="Howarth C."/>
            <person name="Larson L."/>
            <person name="Lui A."/>
            <person name="MacDonald P.J.P."/>
            <person name="Mehta T."/>
            <person name="Montmayeur A."/>
            <person name="Murphy C."/>
            <person name="Neiman D."/>
            <person name="Pearson M."/>
            <person name="Priest M."/>
            <person name="Roberts A."/>
            <person name="Saif S."/>
            <person name="Shea T."/>
            <person name="Shenoy N."/>
            <person name="Sisk P."/>
            <person name="Stolte C."/>
            <person name="Sykes S."/>
            <person name="Yandava C."/>
            <person name="Wortman J."/>
            <person name="Nusbaum C."/>
            <person name="Birren B."/>
        </authorList>
    </citation>
    <scope>NUCLEOTIDE SEQUENCE</scope>
    <source>
        <strain evidence="6">ATCC 64411</strain>
    </source>
</reference>
<feature type="domain" description="TATA-binding protein interacting (TIP20)" evidence="5">
    <location>
        <begin position="1242"/>
        <end position="1419"/>
    </location>
</feature>
<feature type="region of interest" description="Disordered" evidence="4">
    <location>
        <begin position="34"/>
        <end position="59"/>
    </location>
</feature>
<evidence type="ECO:0000313" key="7">
    <source>
        <dbReference type="EnsemblFungi" id="MAPG_11996T0"/>
    </source>
</evidence>
<dbReference type="InterPro" id="IPR011989">
    <property type="entry name" value="ARM-like"/>
</dbReference>
<dbReference type="EnsemblFungi" id="MAPG_11996T0">
    <property type="protein sequence ID" value="MAPG_11996T0"/>
    <property type="gene ID" value="MAPG_11996"/>
</dbReference>
<evidence type="ECO:0000313" key="6">
    <source>
        <dbReference type="EMBL" id="KLU93057.1"/>
    </source>
</evidence>
<feature type="compositionally biased region" description="Acidic residues" evidence="4">
    <location>
        <begin position="445"/>
        <end position="478"/>
    </location>
</feature>
<evidence type="ECO:0000256" key="4">
    <source>
        <dbReference type="SAM" id="MobiDB-lite"/>
    </source>
</evidence>
<evidence type="ECO:0000313" key="8">
    <source>
        <dbReference type="Proteomes" id="UP000011715"/>
    </source>
</evidence>
<dbReference type="SUPFAM" id="SSF48371">
    <property type="entry name" value="ARM repeat"/>
    <property type="match status" value="1"/>
</dbReference>
<dbReference type="Proteomes" id="UP000011715">
    <property type="component" value="Unassembled WGS sequence"/>
</dbReference>
<dbReference type="InterPro" id="IPR039852">
    <property type="entry name" value="CAND1/CAND2"/>
</dbReference>
<dbReference type="VEuPathDB" id="FungiDB:MAPG_11996"/>
<dbReference type="PANTHER" id="PTHR12696">
    <property type="entry name" value="TIP120"/>
    <property type="match status" value="1"/>
</dbReference>
<comment type="similarity">
    <text evidence="1">Belongs to the CAND family.</text>
</comment>
<dbReference type="STRING" id="644358.A0A0C4EGM3"/>
<dbReference type="EMBL" id="ADBL01003009">
    <property type="status" value="NOT_ANNOTATED_CDS"/>
    <property type="molecule type" value="Genomic_DNA"/>
</dbReference>
<evidence type="ECO:0000259" key="5">
    <source>
        <dbReference type="Pfam" id="PF08623"/>
    </source>
</evidence>
<keyword evidence="2" id="KW-0677">Repeat</keyword>
<proteinExistence type="inferred from homology"/>
<dbReference type="InterPro" id="IPR013932">
    <property type="entry name" value="TATA-bd_TIP120"/>
</dbReference>
<dbReference type="Pfam" id="PF25782">
    <property type="entry name" value="TPR_CAND1"/>
    <property type="match status" value="1"/>
</dbReference>
<dbReference type="OrthoDB" id="6260732at2759"/>
<dbReference type="Gene3D" id="1.25.10.10">
    <property type="entry name" value="Leucine-rich Repeat Variant"/>
    <property type="match status" value="1"/>
</dbReference>
<evidence type="ECO:0000256" key="3">
    <source>
        <dbReference type="ARBA" id="ARBA00022786"/>
    </source>
</evidence>
<reference evidence="7" key="4">
    <citation type="journal article" date="2015" name="G3 (Bethesda)">
        <title>Genome sequences of three phytopathogenic species of the Magnaporthaceae family of fungi.</title>
        <authorList>
            <person name="Okagaki L.H."/>
            <person name="Nunes C.C."/>
            <person name="Sailsbery J."/>
            <person name="Clay B."/>
            <person name="Brown D."/>
            <person name="John T."/>
            <person name="Oh Y."/>
            <person name="Young N."/>
            <person name="Fitzgerald M."/>
            <person name="Haas B.J."/>
            <person name="Zeng Q."/>
            <person name="Young S."/>
            <person name="Adiconis X."/>
            <person name="Fan L."/>
            <person name="Levin J.Z."/>
            <person name="Mitchell T.K."/>
            <person name="Okubara P.A."/>
            <person name="Farman M.L."/>
            <person name="Kohn L.M."/>
            <person name="Birren B."/>
            <person name="Ma L.-J."/>
            <person name="Dean R.A."/>
        </authorList>
    </citation>
    <scope>NUCLEOTIDE SEQUENCE</scope>
    <source>
        <strain evidence="7">ATCC 64411 / 73-15</strain>
    </source>
</reference>
<sequence length="1447" mass="155651">MRGAAARPACCPGVPLPGGDFGARSPCQFFSLSSNTPQHHHHNGHSNGNLPSWSLRHRHHSRPGYHGVAPPSIAMATAIPPHPTSQTINALLAKLGDADPDFRFMSLNDILTVLDIAKPDILQNDYNVAARTVDHLVRALDDQNGEVQNLAIKCLGPLVVKLPTQAIGPLIEKLSTMKPKNSVDNTVPSLAIRAVIAALPRPAPGVTSGFEKNVVDAYTPISRVLIPRLLGKSTQTPNAPAANIRLPPFGEGLLDPDSMNAEAVDVLIELVHCFGPMLASYEIEALHEGVVALLSNDAPTFTVKKRAVVAISILAVYAPDAVLDSFVQRAVSILGSQEAAGMTRRLYITILGSMARSIPHRFGRHLPVVAPFILSTLGEDELQEHLELVGEGTDVGTEFNDIREASLVALESFLASCPVEMRSFTDDCISSTLRYIKYDPNYATNEDDDDEMNEDDEDEDDGMDGLDDDDEFDTDYGFEDDDDASWKVRRCAAKAMYTLIATRSNGDLLDNGVLYKAAASLVKRFDEREENVRLEVISALALLVRKTGEGHIPEFSLDYGQNDYISQLPMSRKRRRQSSGGGATAIAMSAGSAALSGTGLTSPVLEKVPASGPRADLAKLTPAIVKSGTKLLKGKLLSTKQAVINLFDDVIKVQSGGLSGYLDQIMSPIIEAVKPSTPSGTSAGLLTTGGNASATPVTLRVAALRLVSDIAKTHSSQLLQPYLTKIVTCVVAVVKDRFYRISAEAIQTAEEIVKAITPPRSLKTASKFKGELRKLYDIIVDRMVANDADAEVRQKAIHALGTLLSRTSGEGADLLPASERTVALKYLLERLRNETTRLSAVRAIDGVAASASNDVQFEPGWTQEVVVELSSQLRKANRALRGSSVQALSHLTHSESARAHLGDDTITALVGDLQPVITNNDAHLLSPALHILADLVRKNPQLVVTQQTITALCELLQSTIAASVLDPLLNLVTSVGQSGVGGPLMAGILKDVGIGGDPVVVGKVIGNLLVASGDSAGVTLDSFVSEVQTSSEDQARASLALAVLGEAGLRLGTSSPLTPDIFLKQFGKDFDKVSISAAVALGRAGAGDVAQYLPVILRGIEGEGLQQYLLLQSVKEILQQVSVSQADIGSYLPEIWNHLLGASKVEDNRAVSAECIGRLAIIAPRDYVPKLQSLLQDSSADLRAIAVQALRYTLPESGDVFDAIIKEHLVDMLVMVLQDKELEIRRLSMTALNSAAHNKPDLILAQLGQLLPYVIKESVKNKSLVREVQMGPFKHTVDDGLEVRKSAYETLYALMETAFPRLDVIQLYDRIIDGLSDDNDIRALCNLMVSKLVFLAPEETTRRLDSIAAAFRHTMATKLKDNAVKQEIEKQNEAIKSVLRVSLLLGEKLPASLANVSGVGASGTPGVVNTAWNVYWESLNKDHKAILKELREENITFKEMGGQASLV</sequence>
<dbReference type="EMBL" id="GL877075">
    <property type="protein sequence ID" value="KLU93057.1"/>
    <property type="molecule type" value="Genomic_DNA"/>
</dbReference>
<evidence type="ECO:0000256" key="2">
    <source>
        <dbReference type="ARBA" id="ARBA00022737"/>
    </source>
</evidence>
<name>A0A0C4EGM3_MAGP6</name>
<reference evidence="8" key="2">
    <citation type="submission" date="2010-05" db="EMBL/GenBank/DDBJ databases">
        <title>The genome sequence of Magnaporthe poae strain ATCC 64411.</title>
        <authorList>
            <person name="Ma L.-J."/>
            <person name="Dead R."/>
            <person name="Young S."/>
            <person name="Zeng Q."/>
            <person name="Koehrsen M."/>
            <person name="Alvarado L."/>
            <person name="Berlin A."/>
            <person name="Chapman S.B."/>
            <person name="Chen Z."/>
            <person name="Freedman E."/>
            <person name="Gellesch M."/>
            <person name="Goldberg J."/>
            <person name="Griggs A."/>
            <person name="Gujja S."/>
            <person name="Heilman E.R."/>
            <person name="Heiman D."/>
            <person name="Hepburn T."/>
            <person name="Howarth C."/>
            <person name="Jen D."/>
            <person name="Larson L."/>
            <person name="Mehta T."/>
            <person name="Neiman D."/>
            <person name="Pearson M."/>
            <person name="Roberts A."/>
            <person name="Saif S."/>
            <person name="Shea T."/>
            <person name="Shenoy N."/>
            <person name="Sisk P."/>
            <person name="Stolte C."/>
            <person name="Sykes S."/>
            <person name="Walk T."/>
            <person name="White J."/>
            <person name="Yandava C."/>
            <person name="Haas B."/>
            <person name="Nusbaum C."/>
            <person name="Birren B."/>
        </authorList>
    </citation>
    <scope>NUCLEOTIDE SEQUENCE [LARGE SCALE GENOMIC DNA]</scope>
    <source>
        <strain evidence="8">ATCC 64411 / 73-15</strain>
    </source>
</reference>
<dbReference type="InterPro" id="IPR016024">
    <property type="entry name" value="ARM-type_fold"/>
</dbReference>
<keyword evidence="3" id="KW-0833">Ubl conjugation pathway</keyword>
<keyword evidence="8" id="KW-1185">Reference proteome</keyword>
<accession>A0A0C4EGM3</accession>
<feature type="region of interest" description="Disordered" evidence="4">
    <location>
        <begin position="442"/>
        <end position="478"/>
    </location>
</feature>
<dbReference type="eggNOG" id="KOG1824">
    <property type="taxonomic scope" value="Eukaryota"/>
</dbReference>
<reference evidence="6" key="1">
    <citation type="submission" date="2010-05" db="EMBL/GenBank/DDBJ databases">
        <title>The Genome Sequence of Magnaporthe poae strain ATCC 64411.</title>
        <authorList>
            <consortium name="The Broad Institute Genome Sequencing Platform"/>
            <consortium name="Broad Institute Genome Sequencing Center for Infectious Disease"/>
            <person name="Ma L.-J."/>
            <person name="Dead R."/>
            <person name="Young S."/>
            <person name="Zeng Q."/>
            <person name="Koehrsen M."/>
            <person name="Alvarado L."/>
            <person name="Berlin A."/>
            <person name="Chapman S.B."/>
            <person name="Chen Z."/>
            <person name="Freedman E."/>
            <person name="Gellesch M."/>
            <person name="Goldberg J."/>
            <person name="Griggs A."/>
            <person name="Gujja S."/>
            <person name="Heilman E.R."/>
            <person name="Heiman D."/>
            <person name="Hepburn T."/>
            <person name="Howarth C."/>
            <person name="Jen D."/>
            <person name="Larson L."/>
            <person name="Mehta T."/>
            <person name="Neiman D."/>
            <person name="Pearson M."/>
            <person name="Roberts A."/>
            <person name="Saif S."/>
            <person name="Shea T."/>
            <person name="Shenoy N."/>
            <person name="Sisk P."/>
            <person name="Stolte C."/>
            <person name="Sykes S."/>
            <person name="Walk T."/>
            <person name="White J."/>
            <person name="Yandava C."/>
            <person name="Haas B."/>
            <person name="Nusbaum C."/>
            <person name="Birren B."/>
        </authorList>
    </citation>
    <scope>NUCLEOTIDE SEQUENCE</scope>
    <source>
        <strain evidence="6">ATCC 64411</strain>
    </source>
</reference>
<gene>
    <name evidence="6" type="ORF">MAPG_11996</name>
</gene>
<dbReference type="Pfam" id="PF08623">
    <property type="entry name" value="TIP120"/>
    <property type="match status" value="1"/>
</dbReference>
<evidence type="ECO:0000256" key="1">
    <source>
        <dbReference type="ARBA" id="ARBA00007657"/>
    </source>
</evidence>
<dbReference type="OMA" id="AYIPHFQ"/>